<dbReference type="RefSeq" id="WP_018304895.1">
    <property type="nucleotide sequence ID" value="NZ_KB902316.1"/>
</dbReference>
<evidence type="ECO:0000259" key="6">
    <source>
        <dbReference type="PROSITE" id="PS01033"/>
    </source>
</evidence>
<feature type="domain" description="Globin" evidence="6">
    <location>
        <begin position="1"/>
        <end position="134"/>
    </location>
</feature>
<dbReference type="InterPro" id="IPR000971">
    <property type="entry name" value="Globin"/>
</dbReference>
<keyword evidence="8" id="KW-1185">Reference proteome</keyword>
<dbReference type="PANTHER" id="PTHR43396">
    <property type="entry name" value="FLAVOHEMOPROTEIN"/>
    <property type="match status" value="1"/>
</dbReference>
<sequence length="145" mass="16532">MLDPAHQDLIRSSFQRLRCRPEALALDFYGILFRDQPSLRRLFPTDMDAQAAKLSKMLVRLVRSVDDLSRMEAQLRDLGRYHVRRGTEDGQYAMVGAALLEALERQTRGWTDDHRAAWTEVFRAVAATMIAGARDMPAMPRARSA</sequence>
<keyword evidence="2 5" id="KW-0561">Oxygen transport</keyword>
<dbReference type="GO" id="GO:0071949">
    <property type="term" value="F:FAD binding"/>
    <property type="evidence" value="ECO:0007669"/>
    <property type="project" value="TreeGrafter"/>
</dbReference>
<dbReference type="OrthoDB" id="3213438at2"/>
<dbReference type="AlphaFoldDB" id="A0A0D0PE50"/>
<dbReference type="GO" id="GO:0008941">
    <property type="term" value="F:nitric oxide dioxygenase NAD(P)H activity"/>
    <property type="evidence" value="ECO:0007669"/>
    <property type="project" value="TreeGrafter"/>
</dbReference>
<dbReference type="Gene3D" id="1.10.490.10">
    <property type="entry name" value="Globins"/>
    <property type="match status" value="1"/>
</dbReference>
<dbReference type="GO" id="GO:0019825">
    <property type="term" value="F:oxygen binding"/>
    <property type="evidence" value="ECO:0007669"/>
    <property type="project" value="InterPro"/>
</dbReference>
<dbReference type="SUPFAM" id="SSF46458">
    <property type="entry name" value="Globin-like"/>
    <property type="match status" value="1"/>
</dbReference>
<dbReference type="GO" id="GO:0046210">
    <property type="term" value="P:nitric oxide catabolic process"/>
    <property type="evidence" value="ECO:0007669"/>
    <property type="project" value="TreeGrafter"/>
</dbReference>
<evidence type="ECO:0000256" key="1">
    <source>
        <dbReference type="ARBA" id="ARBA00022617"/>
    </source>
</evidence>
<dbReference type="STRING" id="1123501.Wenmar_02045"/>
<dbReference type="InterPro" id="IPR012292">
    <property type="entry name" value="Globin/Proto"/>
</dbReference>
<evidence type="ECO:0000256" key="3">
    <source>
        <dbReference type="ARBA" id="ARBA00022723"/>
    </source>
</evidence>
<proteinExistence type="inferred from homology"/>
<dbReference type="GO" id="GO:0046872">
    <property type="term" value="F:metal ion binding"/>
    <property type="evidence" value="ECO:0007669"/>
    <property type="project" value="UniProtKB-KW"/>
</dbReference>
<dbReference type="Pfam" id="PF00042">
    <property type="entry name" value="Globin"/>
    <property type="match status" value="1"/>
</dbReference>
<dbReference type="PROSITE" id="PS01033">
    <property type="entry name" value="GLOBIN"/>
    <property type="match status" value="1"/>
</dbReference>
<dbReference type="GO" id="GO:0005344">
    <property type="term" value="F:oxygen carrier activity"/>
    <property type="evidence" value="ECO:0007669"/>
    <property type="project" value="UniProtKB-KW"/>
</dbReference>
<comment type="caution">
    <text evidence="7">The sequence shown here is derived from an EMBL/GenBank/DDBJ whole genome shotgun (WGS) entry which is preliminary data.</text>
</comment>
<dbReference type="InterPro" id="IPR009050">
    <property type="entry name" value="Globin-like_sf"/>
</dbReference>
<evidence type="ECO:0000256" key="2">
    <source>
        <dbReference type="ARBA" id="ARBA00022621"/>
    </source>
</evidence>
<keyword evidence="4" id="KW-0408">Iron</keyword>
<comment type="similarity">
    <text evidence="5">Belongs to the globin family.</text>
</comment>
<dbReference type="PANTHER" id="PTHR43396:SF3">
    <property type="entry name" value="FLAVOHEMOPROTEIN"/>
    <property type="match status" value="1"/>
</dbReference>
<evidence type="ECO:0000313" key="7">
    <source>
        <dbReference type="EMBL" id="KIQ69681.1"/>
    </source>
</evidence>
<accession>A0A0D0PE50</accession>
<evidence type="ECO:0000256" key="5">
    <source>
        <dbReference type="RuleBase" id="RU000356"/>
    </source>
</evidence>
<protein>
    <submittedName>
        <fullName evidence="7">Hemoglobin-like flavoprotein</fullName>
    </submittedName>
</protein>
<dbReference type="GO" id="GO:0020037">
    <property type="term" value="F:heme binding"/>
    <property type="evidence" value="ECO:0007669"/>
    <property type="project" value="InterPro"/>
</dbReference>
<evidence type="ECO:0000313" key="8">
    <source>
        <dbReference type="Proteomes" id="UP000035100"/>
    </source>
</evidence>
<gene>
    <name evidence="7" type="ORF">Wenmar_02045</name>
</gene>
<keyword evidence="3" id="KW-0479">Metal-binding</keyword>
<dbReference type="EMBL" id="AONG01000009">
    <property type="protein sequence ID" value="KIQ69681.1"/>
    <property type="molecule type" value="Genomic_DNA"/>
</dbReference>
<dbReference type="GO" id="GO:0071500">
    <property type="term" value="P:cellular response to nitrosative stress"/>
    <property type="evidence" value="ECO:0007669"/>
    <property type="project" value="TreeGrafter"/>
</dbReference>
<evidence type="ECO:0000256" key="4">
    <source>
        <dbReference type="ARBA" id="ARBA00023004"/>
    </source>
</evidence>
<name>A0A0D0PE50_9RHOB</name>
<reference evidence="7 8" key="1">
    <citation type="submission" date="2013-01" db="EMBL/GenBank/DDBJ databases">
        <authorList>
            <person name="Fiebig A."/>
            <person name="Goeker M."/>
            <person name="Klenk H.-P.P."/>
        </authorList>
    </citation>
    <scope>NUCLEOTIDE SEQUENCE [LARGE SCALE GENOMIC DNA]</scope>
    <source>
        <strain evidence="7 8">DSM 24838</strain>
    </source>
</reference>
<keyword evidence="5" id="KW-0813">Transport</keyword>
<dbReference type="Proteomes" id="UP000035100">
    <property type="component" value="Unassembled WGS sequence"/>
</dbReference>
<keyword evidence="1 5" id="KW-0349">Heme</keyword>
<organism evidence="7 8">
    <name type="scientific">Wenxinia marina DSM 24838</name>
    <dbReference type="NCBI Taxonomy" id="1123501"/>
    <lineage>
        <taxon>Bacteria</taxon>
        <taxon>Pseudomonadati</taxon>
        <taxon>Pseudomonadota</taxon>
        <taxon>Alphaproteobacteria</taxon>
        <taxon>Rhodobacterales</taxon>
        <taxon>Roseobacteraceae</taxon>
        <taxon>Wenxinia</taxon>
    </lineage>
</organism>
<dbReference type="eggNOG" id="COG1017">
    <property type="taxonomic scope" value="Bacteria"/>
</dbReference>